<comment type="caution">
    <text evidence="1">The sequence shown here is derived from an EMBL/GenBank/DDBJ whole genome shotgun (WGS) entry which is preliminary data.</text>
</comment>
<name>A0AAD9RRE1_9HYME</name>
<sequence>MRKRRDIQHAKDINKKFALQEGLREILRHSLFTMQFHHENRLKYATSKSVEDFEILNQYFARWSSIIFVKENLKSLPLGRTNCCYHRDAMPPSDYTVNKSGELNTLFMNDTNNNLYCTSLCNDESISLLTNDIKLLPPSAFY</sequence>
<evidence type="ECO:0000313" key="1">
    <source>
        <dbReference type="EMBL" id="KAK2584542.1"/>
    </source>
</evidence>
<reference evidence="1" key="1">
    <citation type="submission" date="2021-08" db="EMBL/GenBank/DDBJ databases">
        <authorList>
            <person name="Misof B."/>
            <person name="Oliver O."/>
            <person name="Podsiadlowski L."/>
            <person name="Donath A."/>
            <person name="Peters R."/>
            <person name="Mayer C."/>
            <person name="Rust J."/>
            <person name="Gunkel S."/>
            <person name="Lesny P."/>
            <person name="Martin S."/>
            <person name="Oeyen J.P."/>
            <person name="Petersen M."/>
            <person name="Panagiotis P."/>
            <person name="Wilbrandt J."/>
            <person name="Tanja T."/>
        </authorList>
    </citation>
    <scope>NUCLEOTIDE SEQUENCE</scope>
    <source>
        <strain evidence="1">GBR_01_08_01A</strain>
        <tissue evidence="1">Thorax + abdomen</tissue>
    </source>
</reference>
<proteinExistence type="predicted"/>
<dbReference type="Proteomes" id="UP001258017">
    <property type="component" value="Unassembled WGS sequence"/>
</dbReference>
<organism evidence="1 2">
    <name type="scientific">Odynerus spinipes</name>
    <dbReference type="NCBI Taxonomy" id="1348599"/>
    <lineage>
        <taxon>Eukaryota</taxon>
        <taxon>Metazoa</taxon>
        <taxon>Ecdysozoa</taxon>
        <taxon>Arthropoda</taxon>
        <taxon>Hexapoda</taxon>
        <taxon>Insecta</taxon>
        <taxon>Pterygota</taxon>
        <taxon>Neoptera</taxon>
        <taxon>Endopterygota</taxon>
        <taxon>Hymenoptera</taxon>
        <taxon>Apocrita</taxon>
        <taxon>Aculeata</taxon>
        <taxon>Vespoidea</taxon>
        <taxon>Vespidae</taxon>
        <taxon>Eumeninae</taxon>
        <taxon>Odynerus</taxon>
    </lineage>
</organism>
<evidence type="ECO:0000313" key="2">
    <source>
        <dbReference type="Proteomes" id="UP001258017"/>
    </source>
</evidence>
<protein>
    <submittedName>
        <fullName evidence="1">Uncharacterized protein</fullName>
    </submittedName>
</protein>
<accession>A0AAD9RRE1</accession>
<keyword evidence="2" id="KW-1185">Reference proteome</keyword>
<dbReference type="AlphaFoldDB" id="A0AAD9RRE1"/>
<gene>
    <name evidence="1" type="ORF">KPH14_006911</name>
</gene>
<reference evidence="1" key="2">
    <citation type="journal article" date="2023" name="Commun. Biol.">
        <title>Intrasexual cuticular hydrocarbon dimorphism in a wasp sheds light on hydrocarbon biosynthesis genes in Hymenoptera.</title>
        <authorList>
            <person name="Moris V.C."/>
            <person name="Podsiadlowski L."/>
            <person name="Martin S."/>
            <person name="Oeyen J.P."/>
            <person name="Donath A."/>
            <person name="Petersen M."/>
            <person name="Wilbrandt J."/>
            <person name="Misof B."/>
            <person name="Liedtke D."/>
            <person name="Thamm M."/>
            <person name="Scheiner R."/>
            <person name="Schmitt T."/>
            <person name="Niehuis O."/>
        </authorList>
    </citation>
    <scope>NUCLEOTIDE SEQUENCE</scope>
    <source>
        <strain evidence="1">GBR_01_08_01A</strain>
    </source>
</reference>
<dbReference type="EMBL" id="JAIFRP010000026">
    <property type="protein sequence ID" value="KAK2584542.1"/>
    <property type="molecule type" value="Genomic_DNA"/>
</dbReference>